<evidence type="ECO:0000259" key="6">
    <source>
        <dbReference type="Pfam" id="PF20511"/>
    </source>
</evidence>
<name>H8H0L3_DEIGI</name>
<dbReference type="InterPro" id="IPR051804">
    <property type="entry name" value="Carb_Metab_Reg_Kinase/Isom"/>
</dbReference>
<reference evidence="7 8" key="1">
    <citation type="journal article" date="2012" name="PLoS ONE">
        <title>Genome sequence and transcriptome analysis of the radioresistant bacterium Deinococcus gobiensis: insights into the extreme environmental adaptations.</title>
        <authorList>
            <person name="Yuan M."/>
            <person name="Chen M."/>
            <person name="Zhang W."/>
            <person name="Lu W."/>
            <person name="Wang J."/>
            <person name="Yang M."/>
            <person name="Zhao P."/>
            <person name="Tang R."/>
            <person name="Li X."/>
            <person name="Hao Y."/>
            <person name="Zhou Z."/>
            <person name="Zhan Y."/>
            <person name="Yu H."/>
            <person name="Teng C."/>
            <person name="Yan Y."/>
            <person name="Ping S."/>
            <person name="Wang Y."/>
            <person name="Lin M."/>
        </authorList>
    </citation>
    <scope>NUCLEOTIDE SEQUENCE [LARGE SCALE GENOMIC DNA]</scope>
    <source>
        <strain evidence="8">DSM 21396 / JCM 16679 / CGMCC 1.7299 / I-0</strain>
        <plasmid evidence="7">P1</plasmid>
    </source>
</reference>
<dbReference type="Gene3D" id="2.60.120.10">
    <property type="entry name" value="Jelly Rolls"/>
    <property type="match status" value="2"/>
</dbReference>
<dbReference type="InterPro" id="IPR014710">
    <property type="entry name" value="RmlC-like_jellyroll"/>
</dbReference>
<dbReference type="InterPro" id="IPR046457">
    <property type="entry name" value="PMI_typeI_cat"/>
</dbReference>
<sequence>MTQPSGPLQQRLFPLEPQYHERVWGGQRLRAATPPVGEAWVAGEGSRVTAGPHAGASVGELSAQDPQALLGEAARLGGRFPLLIKLLDCADWLSVQVHPNDEQARRMVGPGEFGKTEAWHFLEVEPGAAILAGVKEGTTPEELRRAILAGEVMEVSQRREPREGETLFIPAGTLHALGPGLLLYEVQQTSDTTYRVYDWDRPASAGRRLHLQESAEVTDAHAQAQLTPPPAPGESEFRAVTCPLFALDVLTLEAGAAGHGDPAGQSPHLLTVTEGEIRVTCGDETLTLGQYDTVLVGAAAGAYELWANGAARVLRASVPAAE</sequence>
<dbReference type="HOGENOM" id="CLU_020529_0_1_0"/>
<keyword evidence="7" id="KW-0413">Isomerase</keyword>
<protein>
    <submittedName>
        <fullName evidence="7">Mannose-6-phosphate isomerase, putative</fullName>
    </submittedName>
</protein>
<evidence type="ECO:0000256" key="1">
    <source>
        <dbReference type="ARBA" id="ARBA00022723"/>
    </source>
</evidence>
<dbReference type="GO" id="GO:0008270">
    <property type="term" value="F:zinc ion binding"/>
    <property type="evidence" value="ECO:0007669"/>
    <property type="project" value="InterPro"/>
</dbReference>
<keyword evidence="2 3" id="KW-0862">Zinc</keyword>
<feature type="binding site" evidence="3">
    <location>
        <position position="175"/>
    </location>
    <ligand>
        <name>Zn(2+)</name>
        <dbReference type="ChEBI" id="CHEBI:29105"/>
    </ligand>
</feature>
<accession>H8H0L3</accession>
<proteinExistence type="predicted"/>
<dbReference type="OrthoDB" id="9808275at2"/>
<dbReference type="CDD" id="cd07010">
    <property type="entry name" value="cupin_PMI_type_I_N_bac"/>
    <property type="match status" value="1"/>
</dbReference>
<evidence type="ECO:0000256" key="3">
    <source>
        <dbReference type="PIRSR" id="PIRSR036894-1"/>
    </source>
</evidence>
<feature type="binding site" evidence="3">
    <location>
        <position position="117"/>
    </location>
    <ligand>
        <name>Zn(2+)</name>
        <dbReference type="ChEBI" id="CHEBI:29105"/>
    </ligand>
</feature>
<dbReference type="AlphaFoldDB" id="H8H0L3"/>
<feature type="binding site" evidence="3">
    <location>
        <position position="98"/>
    </location>
    <ligand>
        <name>Zn(2+)</name>
        <dbReference type="ChEBI" id="CHEBI:29105"/>
    </ligand>
</feature>
<dbReference type="PIRSF" id="PIRSF036894">
    <property type="entry name" value="PMI_Firm_short"/>
    <property type="match status" value="1"/>
</dbReference>
<feature type="region of interest" description="Disordered" evidence="5">
    <location>
        <begin position="213"/>
        <end position="235"/>
    </location>
</feature>
<dbReference type="GO" id="GO:0005975">
    <property type="term" value="P:carbohydrate metabolic process"/>
    <property type="evidence" value="ECO:0007669"/>
    <property type="project" value="InterPro"/>
</dbReference>
<dbReference type="PATRIC" id="fig|745776.4.peg.3413"/>
<evidence type="ECO:0000256" key="2">
    <source>
        <dbReference type="ARBA" id="ARBA00022833"/>
    </source>
</evidence>
<dbReference type="Proteomes" id="UP000007575">
    <property type="component" value="Plasmid P1"/>
</dbReference>
<dbReference type="GO" id="GO:0004476">
    <property type="term" value="F:mannose-6-phosphate isomerase activity"/>
    <property type="evidence" value="ECO:0007669"/>
    <property type="project" value="InterPro"/>
</dbReference>
<evidence type="ECO:0000256" key="5">
    <source>
        <dbReference type="SAM" id="MobiDB-lite"/>
    </source>
</evidence>
<evidence type="ECO:0000313" key="7">
    <source>
        <dbReference type="EMBL" id="AFD27265.1"/>
    </source>
</evidence>
<feature type="active site" evidence="4">
    <location>
        <position position="195"/>
    </location>
</feature>
<organism evidence="7 8">
    <name type="scientific">Deinococcus gobiensis (strain DSM 21396 / JCM 16679 / CGMCC 1.7299 / I-0)</name>
    <dbReference type="NCBI Taxonomy" id="745776"/>
    <lineage>
        <taxon>Bacteria</taxon>
        <taxon>Thermotogati</taxon>
        <taxon>Deinococcota</taxon>
        <taxon>Deinococci</taxon>
        <taxon>Deinococcales</taxon>
        <taxon>Deinococcaceae</taxon>
        <taxon>Deinococcus</taxon>
    </lineage>
</organism>
<keyword evidence="1 3" id="KW-0479">Metal-binding</keyword>
<dbReference type="EMBL" id="CP002192">
    <property type="protein sequence ID" value="AFD27265.1"/>
    <property type="molecule type" value="Genomic_DNA"/>
</dbReference>
<dbReference type="KEGG" id="dgo:DGo_PA0379"/>
<dbReference type="RefSeq" id="WP_014695783.1">
    <property type="nucleotide sequence ID" value="NC_017805.1"/>
</dbReference>
<dbReference type="SUPFAM" id="SSF51182">
    <property type="entry name" value="RmlC-like cupins"/>
    <property type="match status" value="1"/>
</dbReference>
<dbReference type="PANTHER" id="PTHR42742">
    <property type="entry name" value="TRANSCRIPTIONAL REPRESSOR MPRA"/>
    <property type="match status" value="1"/>
</dbReference>
<evidence type="ECO:0000256" key="4">
    <source>
        <dbReference type="PIRSR" id="PIRSR036894-2"/>
    </source>
</evidence>
<geneLocation type="plasmid" evidence="7 8">
    <name>P1</name>
</geneLocation>
<keyword evidence="8" id="KW-1185">Reference proteome</keyword>
<dbReference type="InterPro" id="IPR011051">
    <property type="entry name" value="RmlC_Cupin_sf"/>
</dbReference>
<evidence type="ECO:0000313" key="8">
    <source>
        <dbReference type="Proteomes" id="UP000007575"/>
    </source>
</evidence>
<dbReference type="PANTHER" id="PTHR42742:SF3">
    <property type="entry name" value="FRUCTOKINASE"/>
    <property type="match status" value="1"/>
</dbReference>
<keyword evidence="7" id="KW-0614">Plasmid</keyword>
<feature type="domain" description="Phosphomannose isomerase type I catalytic" evidence="6">
    <location>
        <begin position="12"/>
        <end position="106"/>
    </location>
</feature>
<gene>
    <name evidence="7" type="primary">manA</name>
    <name evidence="7" type="ordered locus">DGo_PA0379</name>
</gene>
<dbReference type="Pfam" id="PF20511">
    <property type="entry name" value="PMI_typeI_cat"/>
    <property type="match status" value="1"/>
</dbReference>
<comment type="cofactor">
    <cofactor evidence="3">
        <name>Zn(2+)</name>
        <dbReference type="ChEBI" id="CHEBI:29105"/>
    </cofactor>
    <text evidence="3">Binds 1 zinc ion per subunit.</text>
</comment>
<dbReference type="InterPro" id="IPR014628">
    <property type="entry name" value="Man6P_isomerase_Firm_short"/>
</dbReference>